<dbReference type="EMBL" id="QGGL01000038">
    <property type="protein sequence ID" value="PWK03956.1"/>
    <property type="molecule type" value="Genomic_DNA"/>
</dbReference>
<protein>
    <submittedName>
        <fullName evidence="1">Uncharacterized protein</fullName>
    </submittedName>
</protein>
<dbReference type="AlphaFoldDB" id="A0A316D433"/>
<comment type="caution">
    <text evidence="1">The sequence shown here is derived from an EMBL/GenBank/DDBJ whole genome shotgun (WGS) entry which is preliminary data.</text>
</comment>
<organism evidence="1 2">
    <name type="scientific">Tumebacillus permanentifrigoris</name>
    <dbReference type="NCBI Taxonomy" id="378543"/>
    <lineage>
        <taxon>Bacteria</taxon>
        <taxon>Bacillati</taxon>
        <taxon>Bacillota</taxon>
        <taxon>Bacilli</taxon>
        <taxon>Bacillales</taxon>
        <taxon>Alicyclobacillaceae</taxon>
        <taxon>Tumebacillus</taxon>
    </lineage>
</organism>
<evidence type="ECO:0000313" key="1">
    <source>
        <dbReference type="EMBL" id="PWK03956.1"/>
    </source>
</evidence>
<evidence type="ECO:0000313" key="2">
    <source>
        <dbReference type="Proteomes" id="UP000245634"/>
    </source>
</evidence>
<dbReference type="RefSeq" id="WP_109691437.1">
    <property type="nucleotide sequence ID" value="NZ_QGGL01000038.1"/>
</dbReference>
<gene>
    <name evidence="1" type="ORF">C7459_13812</name>
</gene>
<name>A0A316D433_9BACL</name>
<keyword evidence="2" id="KW-1185">Reference proteome</keyword>
<dbReference type="Proteomes" id="UP000245634">
    <property type="component" value="Unassembled WGS sequence"/>
</dbReference>
<reference evidence="1 2" key="1">
    <citation type="submission" date="2018-05" db="EMBL/GenBank/DDBJ databases">
        <title>Genomic Encyclopedia of Type Strains, Phase IV (KMG-IV): sequencing the most valuable type-strain genomes for metagenomic binning, comparative biology and taxonomic classification.</title>
        <authorList>
            <person name="Goeker M."/>
        </authorList>
    </citation>
    <scope>NUCLEOTIDE SEQUENCE [LARGE SCALE GENOMIC DNA]</scope>
    <source>
        <strain evidence="1 2">DSM 18773</strain>
    </source>
</reference>
<accession>A0A316D433</accession>
<proteinExistence type="predicted"/>
<sequence>MAKQTKVSCETCNKYSGGGYCCLKANQVDTTWRECSTYTPTAKSIKLSPAQDTLIKALVERWEAVGYLYQCGNEARTWEALQKRGLIAYDSKIEEQSERHYITVLGYEYVNLATQAETA</sequence>